<accession>D5VLQ6</accession>
<sequence length="256" mass="28261">MAMEMTGQEAEGSAPLADPPQVEPTTNTVLMRLREMIVTGQIPPETRLRAEGLATELAVSRTPIRSALAVLSAEGLVDYSVNRGYTVRAVTISDIFDAIEVRARLEGQAARLSIELGWEPGALDQLAKLARRGRAILEQGDWSEAAEVEWYRLNHAFHRAIQYASENTVLRNAIKMTLIYPVLGDPARLCPSVAAAVPLRFRQLSATPPAHLLASQADHERIIDAFRRDDAALAEMIMTEHVLATKRRLHAIATRR</sequence>
<dbReference type="InterPro" id="IPR000524">
    <property type="entry name" value="Tscrpt_reg_HTH_GntR"/>
</dbReference>
<dbReference type="KEGG" id="cse:Cseg_2986"/>
<dbReference type="SUPFAM" id="SSF48008">
    <property type="entry name" value="GntR ligand-binding domain-like"/>
    <property type="match status" value="1"/>
</dbReference>
<dbReference type="HOGENOM" id="CLU_017584_5_1_5"/>
<dbReference type="RefSeq" id="WP_013080079.1">
    <property type="nucleotide sequence ID" value="NC_014100.1"/>
</dbReference>
<protein>
    <submittedName>
        <fullName evidence="6">Transcriptional regulator, GntR family</fullName>
    </submittedName>
</protein>
<evidence type="ECO:0000256" key="3">
    <source>
        <dbReference type="ARBA" id="ARBA00023163"/>
    </source>
</evidence>
<keyword evidence="3" id="KW-0804">Transcription</keyword>
<name>D5VLQ6_CAUST</name>
<feature type="domain" description="HTH gntR-type" evidence="5">
    <location>
        <begin position="23"/>
        <end position="90"/>
    </location>
</feature>
<dbReference type="SMART" id="SM00345">
    <property type="entry name" value="HTH_GNTR"/>
    <property type="match status" value="1"/>
</dbReference>
<dbReference type="Gene3D" id="1.10.10.10">
    <property type="entry name" value="Winged helix-like DNA-binding domain superfamily/Winged helix DNA-binding domain"/>
    <property type="match status" value="1"/>
</dbReference>
<dbReference type="GO" id="GO:0003700">
    <property type="term" value="F:DNA-binding transcription factor activity"/>
    <property type="evidence" value="ECO:0007669"/>
    <property type="project" value="InterPro"/>
</dbReference>
<dbReference type="Pfam" id="PF00392">
    <property type="entry name" value="GntR"/>
    <property type="match status" value="1"/>
</dbReference>
<organism evidence="6 7">
    <name type="scientific">Caulobacter segnis (strain ATCC 21756 / DSM 7131 / JCM 7823 / NBRC 15250 / LMG 17158 / TK0059)</name>
    <name type="common">Mycoplana segnis</name>
    <dbReference type="NCBI Taxonomy" id="509190"/>
    <lineage>
        <taxon>Bacteria</taxon>
        <taxon>Pseudomonadati</taxon>
        <taxon>Pseudomonadota</taxon>
        <taxon>Alphaproteobacteria</taxon>
        <taxon>Caulobacterales</taxon>
        <taxon>Caulobacteraceae</taxon>
        <taxon>Caulobacter</taxon>
    </lineage>
</organism>
<dbReference type="SMART" id="SM00895">
    <property type="entry name" value="FCD"/>
    <property type="match status" value="1"/>
</dbReference>
<gene>
    <name evidence="6" type="ordered locus">Cseg_2986</name>
</gene>
<dbReference type="SUPFAM" id="SSF46785">
    <property type="entry name" value="Winged helix' DNA-binding domain"/>
    <property type="match status" value="1"/>
</dbReference>
<dbReference type="InterPro" id="IPR036390">
    <property type="entry name" value="WH_DNA-bd_sf"/>
</dbReference>
<dbReference type="AlphaFoldDB" id="D5VLQ6"/>
<evidence type="ECO:0000256" key="1">
    <source>
        <dbReference type="ARBA" id="ARBA00023015"/>
    </source>
</evidence>
<evidence type="ECO:0000256" key="2">
    <source>
        <dbReference type="ARBA" id="ARBA00023125"/>
    </source>
</evidence>
<dbReference type="PROSITE" id="PS50949">
    <property type="entry name" value="HTH_GNTR"/>
    <property type="match status" value="1"/>
</dbReference>
<evidence type="ECO:0000313" key="6">
    <source>
        <dbReference type="EMBL" id="ADG11429.1"/>
    </source>
</evidence>
<evidence type="ECO:0000259" key="5">
    <source>
        <dbReference type="PROSITE" id="PS50949"/>
    </source>
</evidence>
<dbReference type="EMBL" id="CP002008">
    <property type="protein sequence ID" value="ADG11429.1"/>
    <property type="molecule type" value="Genomic_DNA"/>
</dbReference>
<dbReference type="PANTHER" id="PTHR43537:SF51">
    <property type="entry name" value="HTH-TYPE TRANSCRIPTIONAL REGULATOR LGOR-RELATED"/>
    <property type="match status" value="1"/>
</dbReference>
<evidence type="ECO:0000256" key="4">
    <source>
        <dbReference type="SAM" id="MobiDB-lite"/>
    </source>
</evidence>
<dbReference type="Pfam" id="PF07729">
    <property type="entry name" value="FCD"/>
    <property type="match status" value="1"/>
</dbReference>
<keyword evidence="2" id="KW-0238">DNA-binding</keyword>
<keyword evidence="1" id="KW-0805">Transcription regulation</keyword>
<dbReference type="Proteomes" id="UP000002629">
    <property type="component" value="Chromosome"/>
</dbReference>
<dbReference type="eggNOG" id="COG1802">
    <property type="taxonomic scope" value="Bacteria"/>
</dbReference>
<dbReference type="InterPro" id="IPR011711">
    <property type="entry name" value="GntR_C"/>
</dbReference>
<dbReference type="Gene3D" id="1.20.120.530">
    <property type="entry name" value="GntR ligand-binding domain-like"/>
    <property type="match status" value="1"/>
</dbReference>
<dbReference type="STRING" id="509190.Cseg_2986"/>
<dbReference type="InterPro" id="IPR036388">
    <property type="entry name" value="WH-like_DNA-bd_sf"/>
</dbReference>
<dbReference type="GO" id="GO:0003677">
    <property type="term" value="F:DNA binding"/>
    <property type="evidence" value="ECO:0007669"/>
    <property type="project" value="UniProtKB-KW"/>
</dbReference>
<dbReference type="InterPro" id="IPR008920">
    <property type="entry name" value="TF_FadR/GntR_C"/>
</dbReference>
<dbReference type="PANTHER" id="PTHR43537">
    <property type="entry name" value="TRANSCRIPTIONAL REGULATOR, GNTR FAMILY"/>
    <property type="match status" value="1"/>
</dbReference>
<feature type="region of interest" description="Disordered" evidence="4">
    <location>
        <begin position="1"/>
        <end position="23"/>
    </location>
</feature>
<evidence type="ECO:0000313" key="7">
    <source>
        <dbReference type="Proteomes" id="UP000002629"/>
    </source>
</evidence>
<proteinExistence type="predicted"/>
<dbReference type="CDD" id="cd07377">
    <property type="entry name" value="WHTH_GntR"/>
    <property type="match status" value="1"/>
</dbReference>
<reference evidence="7" key="1">
    <citation type="journal article" date="2011" name="J. Bacteriol.">
        <title>Genome sequences of eight morphologically diverse alphaproteobacteria.</title>
        <authorList>
            <consortium name="US DOE Joint Genome Institute"/>
            <person name="Brown P.J."/>
            <person name="Kysela D.T."/>
            <person name="Buechlein A."/>
            <person name="Hemmerich C."/>
            <person name="Brun Y.V."/>
        </authorList>
    </citation>
    <scope>NUCLEOTIDE SEQUENCE [LARGE SCALE GENOMIC DNA]</scope>
    <source>
        <strain evidence="7">ATCC 21756 / DSM 7131 / JCM 7823 / NBRC 15250 / LMG 17158 / TK0059</strain>
    </source>
</reference>